<comment type="caution">
    <text evidence="2">The sequence shown here is derived from an EMBL/GenBank/DDBJ whole genome shotgun (WGS) entry which is preliminary data.</text>
</comment>
<dbReference type="eggNOG" id="COG0613">
    <property type="taxonomic scope" value="Bacteria"/>
</dbReference>
<dbReference type="Pfam" id="PF02811">
    <property type="entry name" value="PHP"/>
    <property type="match status" value="1"/>
</dbReference>
<dbReference type="RefSeq" id="WP_007086593.1">
    <property type="nucleotide sequence ID" value="NZ_AJLS01000124.1"/>
</dbReference>
<feature type="domain" description="Polymerase/histidinol phosphatase N-terminal" evidence="1">
    <location>
        <begin position="3"/>
        <end position="68"/>
    </location>
</feature>
<dbReference type="Gene3D" id="3.20.20.140">
    <property type="entry name" value="Metal-dependent hydrolases"/>
    <property type="match status" value="1"/>
</dbReference>
<dbReference type="InterPro" id="IPR003141">
    <property type="entry name" value="Pol/His_phosphatase_N"/>
</dbReference>
<dbReference type="STRING" id="1117379.BABA_17997"/>
<dbReference type="PANTHER" id="PTHR42924">
    <property type="entry name" value="EXONUCLEASE"/>
    <property type="match status" value="1"/>
</dbReference>
<proteinExistence type="predicted"/>
<dbReference type="OrthoDB" id="9804333at2"/>
<dbReference type="InterPro" id="IPR016195">
    <property type="entry name" value="Pol/histidinol_Pase-like"/>
</dbReference>
<dbReference type="AlphaFoldDB" id="K6DC86"/>
<dbReference type="CDD" id="cd07438">
    <property type="entry name" value="PHP_HisPPase_AMP"/>
    <property type="match status" value="1"/>
</dbReference>
<name>K6DC86_9BACI</name>
<evidence type="ECO:0000259" key="1">
    <source>
        <dbReference type="SMART" id="SM00481"/>
    </source>
</evidence>
<dbReference type="Gene3D" id="1.10.150.650">
    <property type="match status" value="1"/>
</dbReference>
<reference evidence="2 3" key="1">
    <citation type="journal article" date="2012" name="Front. Microbiol.">
        <title>Redundancy and modularity in membrane-associated dissimilatory nitrate reduction in Bacillus.</title>
        <authorList>
            <person name="Heylen K."/>
            <person name="Keltjens J."/>
        </authorList>
    </citation>
    <scope>NUCLEOTIDE SEQUENCE [LARGE SCALE GENOMIC DNA]</scope>
    <source>
        <strain evidence="3">LMG 21833T</strain>
    </source>
</reference>
<dbReference type="Proteomes" id="UP000006316">
    <property type="component" value="Unassembled WGS sequence"/>
</dbReference>
<dbReference type="PATRIC" id="fig|1117379.3.peg.3727"/>
<keyword evidence="3" id="KW-1185">Reference proteome</keyword>
<dbReference type="EMBL" id="AJLS01000124">
    <property type="protein sequence ID" value="EKN65914.1"/>
    <property type="molecule type" value="Genomic_DNA"/>
</dbReference>
<evidence type="ECO:0000313" key="2">
    <source>
        <dbReference type="EMBL" id="EKN65914.1"/>
    </source>
</evidence>
<dbReference type="SMART" id="SM00481">
    <property type="entry name" value="POLIIIAc"/>
    <property type="match status" value="1"/>
</dbReference>
<dbReference type="PANTHER" id="PTHR42924:SF3">
    <property type="entry name" value="POLYMERASE_HISTIDINOL PHOSPHATASE N-TERMINAL DOMAIN-CONTAINING PROTEIN"/>
    <property type="match status" value="1"/>
</dbReference>
<protein>
    <submittedName>
        <fullName evidence="2">PHP domain-containing protein</fullName>
    </submittedName>
</protein>
<evidence type="ECO:0000313" key="3">
    <source>
        <dbReference type="Proteomes" id="UP000006316"/>
    </source>
</evidence>
<dbReference type="GO" id="GO:0035312">
    <property type="term" value="F:5'-3' DNA exonuclease activity"/>
    <property type="evidence" value="ECO:0007669"/>
    <property type="project" value="TreeGrafter"/>
</dbReference>
<sequence length="294" mass="32753">MKVDLHCHTNISDCSFSFEEIVQFALKEKVSHLAITNHDTTKGLEEMTVLGKEKGIEIIPGIEISAYDFKRNRRIHVLGYLIEPGHSSIQDLCEPLLTERHQASYLMVQHLIEAGYSISWEQVEQNAAGGTGVYKQHIMHALIDNGYTDSIYGDLYKKLFSRGQNGEAPGIAFVPVKYVDARSAIQVILQAGGVPVLAHPGQYKSFEAVPELVEAGLQGIEVWHPLHTRMDVERAKQFAAEYDLITTGGTDFHGFYGENEVVLGSEDPGKKAIEGLKKRKEVLSFQTLVEKGRM</sequence>
<dbReference type="GO" id="GO:0004534">
    <property type="term" value="F:5'-3' RNA exonuclease activity"/>
    <property type="evidence" value="ECO:0007669"/>
    <property type="project" value="TreeGrafter"/>
</dbReference>
<dbReference type="SUPFAM" id="SSF89550">
    <property type="entry name" value="PHP domain-like"/>
    <property type="match status" value="1"/>
</dbReference>
<organism evidence="2 3">
    <name type="scientific">Neobacillus bataviensis LMG 21833</name>
    <dbReference type="NCBI Taxonomy" id="1117379"/>
    <lineage>
        <taxon>Bacteria</taxon>
        <taxon>Bacillati</taxon>
        <taxon>Bacillota</taxon>
        <taxon>Bacilli</taxon>
        <taxon>Bacillales</taxon>
        <taxon>Bacillaceae</taxon>
        <taxon>Neobacillus</taxon>
    </lineage>
</organism>
<dbReference type="InterPro" id="IPR052018">
    <property type="entry name" value="PHP_domain"/>
</dbReference>
<accession>K6DC86</accession>
<gene>
    <name evidence="2" type="ORF">BABA_17997</name>
</gene>
<dbReference type="InterPro" id="IPR004013">
    <property type="entry name" value="PHP_dom"/>
</dbReference>